<keyword evidence="4" id="KW-0808">Transferase</keyword>
<evidence type="ECO:0000256" key="11">
    <source>
        <dbReference type="RuleBase" id="RU000304"/>
    </source>
</evidence>
<feature type="domain" description="Protein kinase" evidence="12">
    <location>
        <begin position="17"/>
        <end position="353"/>
    </location>
</feature>
<evidence type="ECO:0000259" key="12">
    <source>
        <dbReference type="PROSITE" id="PS50011"/>
    </source>
</evidence>
<dbReference type="Gene3D" id="3.30.200.20">
    <property type="entry name" value="Phosphorylase Kinase, domain 1"/>
    <property type="match status" value="1"/>
</dbReference>
<evidence type="ECO:0000256" key="1">
    <source>
        <dbReference type="ARBA" id="ARBA00009903"/>
    </source>
</evidence>
<evidence type="ECO:0000256" key="7">
    <source>
        <dbReference type="ARBA" id="ARBA00022840"/>
    </source>
</evidence>
<comment type="catalytic activity">
    <reaction evidence="8">
        <text>L-threonyl-[protein] + ATP = O-phospho-L-threonyl-[protein] + ADP + H(+)</text>
        <dbReference type="Rhea" id="RHEA:46608"/>
        <dbReference type="Rhea" id="RHEA-COMP:11060"/>
        <dbReference type="Rhea" id="RHEA-COMP:11605"/>
        <dbReference type="ChEBI" id="CHEBI:15378"/>
        <dbReference type="ChEBI" id="CHEBI:30013"/>
        <dbReference type="ChEBI" id="CHEBI:30616"/>
        <dbReference type="ChEBI" id="CHEBI:61977"/>
        <dbReference type="ChEBI" id="CHEBI:456216"/>
        <dbReference type="EC" id="2.7.11.1"/>
    </reaction>
</comment>
<comment type="catalytic activity">
    <reaction evidence="9">
        <text>L-seryl-[protein] + ATP = O-phospho-L-seryl-[protein] + ADP + H(+)</text>
        <dbReference type="Rhea" id="RHEA:17989"/>
        <dbReference type="Rhea" id="RHEA-COMP:9863"/>
        <dbReference type="Rhea" id="RHEA-COMP:11604"/>
        <dbReference type="ChEBI" id="CHEBI:15378"/>
        <dbReference type="ChEBI" id="CHEBI:29999"/>
        <dbReference type="ChEBI" id="CHEBI:30616"/>
        <dbReference type="ChEBI" id="CHEBI:83421"/>
        <dbReference type="ChEBI" id="CHEBI:456216"/>
        <dbReference type="EC" id="2.7.11.1"/>
    </reaction>
</comment>
<keyword evidence="7 10" id="KW-0067">ATP-binding</keyword>
<organism evidence="13 14">
    <name type="scientific">Cinchona calisaya</name>
    <dbReference type="NCBI Taxonomy" id="153742"/>
    <lineage>
        <taxon>Eukaryota</taxon>
        <taxon>Viridiplantae</taxon>
        <taxon>Streptophyta</taxon>
        <taxon>Embryophyta</taxon>
        <taxon>Tracheophyta</taxon>
        <taxon>Spermatophyta</taxon>
        <taxon>Magnoliopsida</taxon>
        <taxon>eudicotyledons</taxon>
        <taxon>Gunneridae</taxon>
        <taxon>Pentapetalae</taxon>
        <taxon>asterids</taxon>
        <taxon>lamiids</taxon>
        <taxon>Gentianales</taxon>
        <taxon>Rubiaceae</taxon>
        <taxon>Cinchonoideae</taxon>
        <taxon>Cinchoneae</taxon>
        <taxon>Cinchona</taxon>
    </lineage>
</organism>
<dbReference type="EMBL" id="JBJUIK010000004">
    <property type="protein sequence ID" value="KAL3529833.1"/>
    <property type="molecule type" value="Genomic_DNA"/>
</dbReference>
<gene>
    <name evidence="13" type="ORF">ACH5RR_009155</name>
</gene>
<reference evidence="13 14" key="1">
    <citation type="submission" date="2024-11" db="EMBL/GenBank/DDBJ databases">
        <title>A near-complete genome assembly of Cinchona calisaya.</title>
        <authorList>
            <person name="Lian D.C."/>
            <person name="Zhao X.W."/>
            <person name="Wei L."/>
        </authorList>
    </citation>
    <scope>NUCLEOTIDE SEQUENCE [LARGE SCALE GENOMIC DNA]</scope>
    <source>
        <tissue evidence="13">Nenye</tissue>
    </source>
</reference>
<dbReference type="PANTHER" id="PTHR45637">
    <property type="entry name" value="FLIPPASE KINASE 1-RELATED"/>
    <property type="match status" value="1"/>
</dbReference>
<dbReference type="GO" id="GO:0004674">
    <property type="term" value="F:protein serine/threonine kinase activity"/>
    <property type="evidence" value="ECO:0007669"/>
    <property type="project" value="UniProtKB-KW"/>
</dbReference>
<keyword evidence="14" id="KW-1185">Reference proteome</keyword>
<keyword evidence="6" id="KW-0418">Kinase</keyword>
<dbReference type="FunFam" id="1.10.510.10:FF:000294">
    <property type="entry name" value="Serine/threonine-protein kinase OXI1"/>
    <property type="match status" value="1"/>
</dbReference>
<evidence type="ECO:0000256" key="4">
    <source>
        <dbReference type="ARBA" id="ARBA00022679"/>
    </source>
</evidence>
<dbReference type="SMART" id="SM00220">
    <property type="entry name" value="S_TKc"/>
    <property type="match status" value="1"/>
</dbReference>
<dbReference type="InterPro" id="IPR017441">
    <property type="entry name" value="Protein_kinase_ATP_BS"/>
</dbReference>
<dbReference type="EC" id="2.7.11.1" evidence="2"/>
<dbReference type="InterPro" id="IPR000719">
    <property type="entry name" value="Prot_kinase_dom"/>
</dbReference>
<dbReference type="AlphaFoldDB" id="A0ABD3AI70"/>
<evidence type="ECO:0000313" key="13">
    <source>
        <dbReference type="EMBL" id="KAL3529833.1"/>
    </source>
</evidence>
<dbReference type="GO" id="GO:0005524">
    <property type="term" value="F:ATP binding"/>
    <property type="evidence" value="ECO:0007669"/>
    <property type="project" value="UniProtKB-UniRule"/>
</dbReference>
<feature type="binding site" evidence="10">
    <location>
        <position position="50"/>
    </location>
    <ligand>
        <name>ATP</name>
        <dbReference type="ChEBI" id="CHEBI:30616"/>
    </ligand>
</feature>
<protein>
    <recommendedName>
        <fullName evidence="2">non-specific serine/threonine protein kinase</fullName>
        <ecNumber evidence="2">2.7.11.1</ecNumber>
    </recommendedName>
</protein>
<evidence type="ECO:0000256" key="6">
    <source>
        <dbReference type="ARBA" id="ARBA00022777"/>
    </source>
</evidence>
<dbReference type="Pfam" id="PF00069">
    <property type="entry name" value="Pkinase"/>
    <property type="match status" value="2"/>
</dbReference>
<dbReference type="PROSITE" id="PS50011">
    <property type="entry name" value="PROTEIN_KINASE_DOM"/>
    <property type="match status" value="1"/>
</dbReference>
<evidence type="ECO:0000256" key="2">
    <source>
        <dbReference type="ARBA" id="ARBA00012513"/>
    </source>
</evidence>
<keyword evidence="3 11" id="KW-0723">Serine/threonine-protein kinase</keyword>
<evidence type="ECO:0000256" key="10">
    <source>
        <dbReference type="PROSITE-ProRule" id="PRU10141"/>
    </source>
</evidence>
<accession>A0ABD3AI70</accession>
<sequence length="420" mass="48438">MDNNKISLWPELELENLKAIKVLGKGAMGTVFLVYDKSNDPTARCPFALKVVEKSSVAIKPDADRRARWEISVLNRLKQQQSSHPFLPYLIGTCDTSDYLCWATPYCPGGDLNVLRFRQFDHVFSQSVISFYLAEIICALEKLHSMGIVYRDLKPENILIQQSGHLTLTDFDLARTLPPKKMETLLLTSDPEMEPSTGPRKQYNRHRRSLTRFIIHKMEKKKEFGSHKGLKKAKSARVSPVSRRNLNLPNERSNSFVGTEEYVAPEVIRGDGHEFAVDWWALGILCYEMMYGTTPFRGKNRKETFRKILMMQPEFIGKPNSLTDLIRKLLEKDPTRRLGYQRGALEIKEHQFFKGLRWDSLTEILRPPFLPSRDETELTEELTNGGIEIKDYFQKLKVPASPLWSPSLDECRHNVSLTEF</sequence>
<evidence type="ECO:0000313" key="14">
    <source>
        <dbReference type="Proteomes" id="UP001630127"/>
    </source>
</evidence>
<evidence type="ECO:0000256" key="8">
    <source>
        <dbReference type="ARBA" id="ARBA00047899"/>
    </source>
</evidence>
<comment type="similarity">
    <text evidence="1">Belongs to the protein kinase superfamily. AGC Ser/Thr protein kinase family.</text>
</comment>
<dbReference type="SUPFAM" id="SSF56112">
    <property type="entry name" value="Protein kinase-like (PK-like)"/>
    <property type="match status" value="1"/>
</dbReference>
<evidence type="ECO:0000256" key="9">
    <source>
        <dbReference type="ARBA" id="ARBA00048679"/>
    </source>
</evidence>
<keyword evidence="5 10" id="KW-0547">Nucleotide-binding</keyword>
<evidence type="ECO:0000256" key="5">
    <source>
        <dbReference type="ARBA" id="ARBA00022741"/>
    </source>
</evidence>
<evidence type="ECO:0000256" key="3">
    <source>
        <dbReference type="ARBA" id="ARBA00022527"/>
    </source>
</evidence>
<dbReference type="PROSITE" id="PS00108">
    <property type="entry name" value="PROTEIN_KINASE_ST"/>
    <property type="match status" value="1"/>
</dbReference>
<dbReference type="InterPro" id="IPR008271">
    <property type="entry name" value="Ser/Thr_kinase_AS"/>
</dbReference>
<name>A0ABD3AI70_9GENT</name>
<comment type="caution">
    <text evidence="13">The sequence shown here is derived from an EMBL/GenBank/DDBJ whole genome shotgun (WGS) entry which is preliminary data.</text>
</comment>
<dbReference type="Proteomes" id="UP001630127">
    <property type="component" value="Unassembled WGS sequence"/>
</dbReference>
<dbReference type="PROSITE" id="PS00107">
    <property type="entry name" value="PROTEIN_KINASE_ATP"/>
    <property type="match status" value="1"/>
</dbReference>
<proteinExistence type="inferred from homology"/>
<dbReference type="FunFam" id="1.10.510.10:FF:000312">
    <property type="entry name" value="Serine/threonine-protein kinase OXI1"/>
    <property type="match status" value="1"/>
</dbReference>
<dbReference type="Gene3D" id="1.10.510.10">
    <property type="entry name" value="Transferase(Phosphotransferase) domain 1"/>
    <property type="match status" value="2"/>
</dbReference>
<dbReference type="InterPro" id="IPR011009">
    <property type="entry name" value="Kinase-like_dom_sf"/>
</dbReference>